<dbReference type="RefSeq" id="WP_136402389.1">
    <property type="nucleotide sequence ID" value="NZ_SSNZ01000002.1"/>
</dbReference>
<gene>
    <name evidence="1" type="ORF">E6C50_06475</name>
</gene>
<reference evidence="1 2" key="1">
    <citation type="submission" date="2019-04" db="EMBL/GenBank/DDBJ databases">
        <title>Flavobacterium sp. nov. isolated from construction timber.</title>
        <authorList>
            <person name="Lin S.-Y."/>
            <person name="Chang C.-T."/>
            <person name="Young C.-C."/>
        </authorList>
    </citation>
    <scope>NUCLEOTIDE SEQUENCE [LARGE SCALE GENOMIC DNA]</scope>
    <source>
        <strain evidence="1 2">CC-CTC003</strain>
    </source>
</reference>
<evidence type="ECO:0000313" key="1">
    <source>
        <dbReference type="EMBL" id="THF51404.1"/>
    </source>
</evidence>
<name>A0A4S3ZZH1_9FLAO</name>
<proteinExistence type="predicted"/>
<organism evidence="1 2">
    <name type="scientific">Flavobacterium supellecticarium</name>
    <dbReference type="NCBI Taxonomy" id="2565924"/>
    <lineage>
        <taxon>Bacteria</taxon>
        <taxon>Pseudomonadati</taxon>
        <taxon>Bacteroidota</taxon>
        <taxon>Flavobacteriia</taxon>
        <taxon>Flavobacteriales</taxon>
        <taxon>Flavobacteriaceae</taxon>
        <taxon>Flavobacterium</taxon>
    </lineage>
</organism>
<accession>A0A4S3ZZH1</accession>
<dbReference type="EMBL" id="SSNZ01000002">
    <property type="protein sequence ID" value="THF51404.1"/>
    <property type="molecule type" value="Genomic_DNA"/>
</dbReference>
<dbReference type="OrthoDB" id="1490993at2"/>
<sequence length="331" mass="40006">MRWCIGLLISFNCFSQGNYFEYHKLINKAEEQYFIKSDIDSTFYFYNKVFTSYNFVFVKDLVNAAQIAYFCKKPYRQYLEQGFEYGLKIDHIRYIPLFKTIYKQLSADTKLKKIYSIKRRDYLSRIDVNYLDYVYTVGFWDQRGRFLDRKVYEKRKKSILITLTDSIVKKGFPGDRLIGIADSTIFRQLGSKKPNFYDRVKPHKELWDYFSCNEQELTEKMMVLVLINNFSSYYKLKEYWLTEIKKGNIHPRDVALLHDNTYRSSTNPGFSTLKGVYHTNPFVSYGEKWKRKDINKMRHDLFMVAMEVDEKKKEYEKKHGFKLFWGFWNCR</sequence>
<evidence type="ECO:0000313" key="2">
    <source>
        <dbReference type="Proteomes" id="UP000307507"/>
    </source>
</evidence>
<dbReference type="AlphaFoldDB" id="A0A4S3ZZH1"/>
<protein>
    <submittedName>
        <fullName evidence="1">Uncharacterized protein</fullName>
    </submittedName>
</protein>
<keyword evidence="2" id="KW-1185">Reference proteome</keyword>
<dbReference type="Proteomes" id="UP000307507">
    <property type="component" value="Unassembled WGS sequence"/>
</dbReference>
<comment type="caution">
    <text evidence="1">The sequence shown here is derived from an EMBL/GenBank/DDBJ whole genome shotgun (WGS) entry which is preliminary data.</text>
</comment>